<feature type="domain" description="Peptidase M1 membrane alanine aminopeptidase" evidence="2">
    <location>
        <begin position="279"/>
        <end position="420"/>
    </location>
</feature>
<feature type="chain" id="PRO_5005809569" evidence="1">
    <location>
        <begin position="22"/>
        <end position="667"/>
    </location>
</feature>
<keyword evidence="3" id="KW-0645">Protease</keyword>
<dbReference type="GO" id="GO:0008237">
    <property type="term" value="F:metallopeptidase activity"/>
    <property type="evidence" value="ECO:0007669"/>
    <property type="project" value="InterPro"/>
</dbReference>
<dbReference type="PANTHER" id="PTHR45726:SF3">
    <property type="entry name" value="LEUKOTRIENE A-4 HYDROLASE"/>
    <property type="match status" value="1"/>
</dbReference>
<dbReference type="Proteomes" id="UP000053235">
    <property type="component" value="Unassembled WGS sequence"/>
</dbReference>
<dbReference type="AlphaFoldDB" id="A0A0M7AP61"/>
<gene>
    <name evidence="3" type="primary">pepN_2</name>
    <name evidence="3" type="ORF">LAX5112_04216</name>
</gene>
<dbReference type="GO" id="GO:0008270">
    <property type="term" value="F:zinc ion binding"/>
    <property type="evidence" value="ECO:0007669"/>
    <property type="project" value="InterPro"/>
</dbReference>
<feature type="signal peptide" evidence="1">
    <location>
        <begin position="1"/>
        <end position="21"/>
    </location>
</feature>
<dbReference type="PANTHER" id="PTHR45726">
    <property type="entry name" value="LEUKOTRIENE A-4 HYDROLASE"/>
    <property type="match status" value="1"/>
</dbReference>
<name>A0A0M7AP61_9HYPH</name>
<accession>A0A0M7AP61</accession>
<dbReference type="InterPro" id="IPR027268">
    <property type="entry name" value="Peptidase_M4/M1_CTD_sf"/>
</dbReference>
<dbReference type="SUPFAM" id="SSF55486">
    <property type="entry name" value="Metalloproteases ('zincins'), catalytic domain"/>
    <property type="match status" value="1"/>
</dbReference>
<dbReference type="InterPro" id="IPR014782">
    <property type="entry name" value="Peptidase_M1_dom"/>
</dbReference>
<keyword evidence="4" id="KW-1185">Reference proteome</keyword>
<dbReference type="GO" id="GO:0016285">
    <property type="term" value="F:alanyl aminopeptidase activity"/>
    <property type="evidence" value="ECO:0007669"/>
    <property type="project" value="UniProtKB-EC"/>
</dbReference>
<reference evidence="4" key="1">
    <citation type="submission" date="2015-07" db="EMBL/GenBank/DDBJ databases">
        <authorList>
            <person name="Rodrigo-Torres Lidia"/>
            <person name="Arahal R.David."/>
        </authorList>
    </citation>
    <scope>NUCLEOTIDE SEQUENCE [LARGE SCALE GENOMIC DNA]</scope>
    <source>
        <strain evidence="4">CECT 5112</strain>
    </source>
</reference>
<keyword evidence="3" id="KW-0378">Hydrolase</keyword>
<proteinExistence type="predicted"/>
<dbReference type="Pfam" id="PF01433">
    <property type="entry name" value="Peptidase_M1"/>
    <property type="match status" value="1"/>
</dbReference>
<evidence type="ECO:0000256" key="1">
    <source>
        <dbReference type="SAM" id="SignalP"/>
    </source>
</evidence>
<protein>
    <submittedName>
        <fullName evidence="3">Aminopeptidase N</fullName>
        <ecNumber evidence="3">3.4.11.2</ecNumber>
    </submittedName>
</protein>
<keyword evidence="3" id="KW-0031">Aminopeptidase</keyword>
<evidence type="ECO:0000259" key="2">
    <source>
        <dbReference type="Pfam" id="PF01433"/>
    </source>
</evidence>
<dbReference type="InterPro" id="IPR034015">
    <property type="entry name" value="M1_LTA4H"/>
</dbReference>
<organism evidence="3 4">
    <name type="scientific">Roseibium alexandrii</name>
    <dbReference type="NCBI Taxonomy" id="388408"/>
    <lineage>
        <taxon>Bacteria</taxon>
        <taxon>Pseudomonadati</taxon>
        <taxon>Pseudomonadota</taxon>
        <taxon>Alphaproteobacteria</taxon>
        <taxon>Hyphomicrobiales</taxon>
        <taxon>Stappiaceae</taxon>
        <taxon>Roseibium</taxon>
    </lineage>
</organism>
<evidence type="ECO:0000313" key="3">
    <source>
        <dbReference type="EMBL" id="CTQ75404.1"/>
    </source>
</evidence>
<dbReference type="Gene3D" id="1.10.390.10">
    <property type="entry name" value="Neutral Protease Domain 2"/>
    <property type="match status" value="1"/>
</dbReference>
<dbReference type="RefSeq" id="WP_055673456.1">
    <property type="nucleotide sequence ID" value="NZ_CXWD01000021.1"/>
</dbReference>
<dbReference type="EMBL" id="CXWD01000021">
    <property type="protein sequence ID" value="CTQ75404.1"/>
    <property type="molecule type" value="Genomic_DNA"/>
</dbReference>
<evidence type="ECO:0000313" key="4">
    <source>
        <dbReference type="Proteomes" id="UP000053235"/>
    </source>
</evidence>
<dbReference type="EC" id="3.4.11.2" evidence="3"/>
<sequence>MIRRIQIALAVFLCLTGAVIGQDQAKLPHYNITADLDPETGALSVEVTITGVEGGPLALRRADWLTIENVAVGGSAHAFTPQRKGFIVPLSGAGPHDVVISASGTIPALASGVRRGGGGSAVSGAKGTFLSGYSGWFPFSGSAPFSYRLSVSAPAGTKAVSPGKILQETETATRYTAVFVSEKAFEAPSLFAGPYEINERDVGGIRVRTYFPAEIAGFSGDYLDAAGRYLTRFSAEIGHYPYEDFHIVASPLPVGLAFVNLTYIGEMIVPLPFMKGRSLAHEVLHNWWGNGVYVDYPSGNWSEGLTTFMADYGLAKDQGSEAAKTMRLQWLRDYAALPESRDARVRDFIGKEHQAAQIIGYNKAAFLFHMLETEIGQESFARGLRKFWSDYTFETASWSDMSRVFEVVAGRDLGAFFDQWLDRVGAPELTLADVQTEQTGDEFLTTVTVRQSTPAYSLLVPMDLEKGSGTERFLRRLDGPEAVFEFRTGEPVKSVHIDPDFDLFRRLLTGETMPIMRDITLAPDVAMLSLHDDDSLSEQALGLANSLIDRGSTAEIVAEAPNLTQVGSLPLIVVGEPAELAEFAKDNSISPVPEKLEAGALTAWAAQTPARLPVLFIAADGAEALRSARRSLRHYGRQSYVVLGGGKAPQRGIWPVASSPLMKPLTK</sequence>
<dbReference type="STRING" id="388408.LAX5112_04216"/>
<dbReference type="OrthoDB" id="9762302at2"/>
<keyword evidence="1" id="KW-0732">Signal</keyword>